<feature type="domain" description="NADPH-dependent FMN reductase-like" evidence="3">
    <location>
        <begin position="7"/>
        <end position="118"/>
    </location>
</feature>
<evidence type="ECO:0000259" key="3">
    <source>
        <dbReference type="Pfam" id="PF03358"/>
    </source>
</evidence>
<dbReference type="GO" id="GO:0016491">
    <property type="term" value="F:oxidoreductase activity"/>
    <property type="evidence" value="ECO:0007669"/>
    <property type="project" value="InterPro"/>
</dbReference>
<gene>
    <name evidence="4" type="ORF">S01H1_62651</name>
</gene>
<reference evidence="4" key="1">
    <citation type="journal article" date="2014" name="Front. Microbiol.">
        <title>High frequency of phylogenetically diverse reductive dehalogenase-homologous genes in deep subseafloor sedimentary metagenomes.</title>
        <authorList>
            <person name="Kawai M."/>
            <person name="Futagami T."/>
            <person name="Toyoda A."/>
            <person name="Takaki Y."/>
            <person name="Nishi S."/>
            <person name="Hori S."/>
            <person name="Arai W."/>
            <person name="Tsubouchi T."/>
            <person name="Morono Y."/>
            <person name="Uchiyama I."/>
            <person name="Ito T."/>
            <person name="Fujiyama A."/>
            <person name="Inagaki F."/>
            <person name="Takami H."/>
        </authorList>
    </citation>
    <scope>NUCLEOTIDE SEQUENCE</scope>
    <source>
        <strain evidence="4">Expedition CK06-06</strain>
    </source>
</reference>
<evidence type="ECO:0000313" key="4">
    <source>
        <dbReference type="EMBL" id="GAG41776.1"/>
    </source>
</evidence>
<keyword evidence="1" id="KW-0285">Flavoprotein</keyword>
<protein>
    <recommendedName>
        <fullName evidence="3">NADPH-dependent FMN reductase-like domain-containing protein</fullName>
    </recommendedName>
</protein>
<dbReference type="PANTHER" id="PTHR43278:SF2">
    <property type="entry name" value="IRON-SULFUR FLAVOPROTEIN"/>
    <property type="match status" value="1"/>
</dbReference>
<dbReference type="SUPFAM" id="SSF52218">
    <property type="entry name" value="Flavoproteins"/>
    <property type="match status" value="1"/>
</dbReference>
<keyword evidence="2" id="KW-0288">FMN</keyword>
<evidence type="ECO:0000256" key="1">
    <source>
        <dbReference type="ARBA" id="ARBA00022630"/>
    </source>
</evidence>
<dbReference type="Pfam" id="PF03358">
    <property type="entry name" value="FMN_red"/>
    <property type="match status" value="1"/>
</dbReference>
<organism evidence="4">
    <name type="scientific">marine sediment metagenome</name>
    <dbReference type="NCBI Taxonomy" id="412755"/>
    <lineage>
        <taxon>unclassified sequences</taxon>
        <taxon>metagenomes</taxon>
        <taxon>ecological metagenomes</taxon>
    </lineage>
</organism>
<evidence type="ECO:0000256" key="2">
    <source>
        <dbReference type="ARBA" id="ARBA00022643"/>
    </source>
</evidence>
<dbReference type="EMBL" id="BARS01041166">
    <property type="protein sequence ID" value="GAG41776.1"/>
    <property type="molecule type" value="Genomic_DNA"/>
</dbReference>
<dbReference type="AlphaFoldDB" id="X0YZ82"/>
<dbReference type="InterPro" id="IPR005025">
    <property type="entry name" value="FMN_Rdtase-like_dom"/>
</dbReference>
<accession>X0YZ82</accession>
<name>X0YZ82_9ZZZZ</name>
<feature type="non-terminal residue" evidence="4">
    <location>
        <position position="1"/>
    </location>
</feature>
<proteinExistence type="predicted"/>
<dbReference type="Gene3D" id="3.40.50.360">
    <property type="match status" value="1"/>
</dbReference>
<comment type="caution">
    <text evidence="4">The sequence shown here is derived from an EMBL/GenBank/DDBJ whole genome shotgun (WGS) entry which is preliminary data.</text>
</comment>
<dbReference type="InterPro" id="IPR029039">
    <property type="entry name" value="Flavoprotein-like_sf"/>
</dbReference>
<sequence>HEMDIKPCDACDICREDSSKDCVINDDMQNLYPKLRQADALVIASPIYCFTVAAQTKLFLDRCYGLGGPQGDALKGKRIGIVLTYGDSDPFNSGAVNAMRTFQDIFAYIGSPIVSMVYGSASKAGEIKTNRDLMEKAYKMGEQLVTEV</sequence>
<dbReference type="InterPro" id="IPR051796">
    <property type="entry name" value="ISF_SsuE-like"/>
</dbReference>
<dbReference type="PANTHER" id="PTHR43278">
    <property type="entry name" value="NAD(P)H-DEPENDENT FMN-CONTAINING OXIDOREDUCTASE YWQN-RELATED"/>
    <property type="match status" value="1"/>
</dbReference>